<dbReference type="EMBL" id="MN740580">
    <property type="protein sequence ID" value="QHU34713.1"/>
    <property type="molecule type" value="Genomic_DNA"/>
</dbReference>
<dbReference type="AlphaFoldDB" id="A0A6C0LWB7"/>
<proteinExistence type="predicted"/>
<organism evidence="1">
    <name type="scientific">viral metagenome</name>
    <dbReference type="NCBI Taxonomy" id="1070528"/>
    <lineage>
        <taxon>unclassified sequences</taxon>
        <taxon>metagenomes</taxon>
        <taxon>organismal metagenomes</taxon>
    </lineage>
</organism>
<accession>A0A6C0LWB7</accession>
<sequence>MKYIDALKKYNEGKDKWCMPRKGSEDYLNIIRIMKPISKKKDKLDLLNVSGRNNNCFFNSIYLVIKDNNDFKKSSRYSIKKGKHLRKYLCKKFTEKTNIKKTIKKFKTYLELAQLYLNDGVKTEEVAELLSVNRREIKSLKKANIMNIDLNKHDEIETLLKKHFKVSGRMPSEPEMALSIDYIEKSYNIVVLSIILNSKYGNSTNDKTLNIINRYNYGKKNMLKYDIDLLTDMKAGIKNAGIIGKIRTRIGEKLENTVKNTGSSRLLNSAKKYNYSVIITDNTHYQLLKINKNVVNSYYDLNNFILSHDNSFSFSNTNVRSSTT</sequence>
<protein>
    <submittedName>
        <fullName evidence="1">Uncharacterized protein</fullName>
    </submittedName>
</protein>
<evidence type="ECO:0000313" key="1">
    <source>
        <dbReference type="EMBL" id="QHU34713.1"/>
    </source>
</evidence>
<name>A0A6C0LWB7_9ZZZZ</name>
<reference evidence="1" key="1">
    <citation type="journal article" date="2020" name="Nature">
        <title>Giant virus diversity and host interactions through global metagenomics.</title>
        <authorList>
            <person name="Schulz F."/>
            <person name="Roux S."/>
            <person name="Paez-Espino D."/>
            <person name="Jungbluth S."/>
            <person name="Walsh D.A."/>
            <person name="Denef V.J."/>
            <person name="McMahon K.D."/>
            <person name="Konstantinidis K.T."/>
            <person name="Eloe-Fadrosh E.A."/>
            <person name="Kyrpides N.C."/>
            <person name="Woyke T."/>
        </authorList>
    </citation>
    <scope>NUCLEOTIDE SEQUENCE</scope>
    <source>
        <strain evidence="1">GVMAG-S-1017244-22</strain>
    </source>
</reference>